<dbReference type="EMBL" id="JAVIJC010000032">
    <property type="protein sequence ID" value="MDX8494974.1"/>
    <property type="molecule type" value="Genomic_DNA"/>
</dbReference>
<sequence>MMYDLNKGNGIYRRYHNLPRPGEVDVEVYHIDRNKGMAFARIIDYEKGGWIVSPRDRLSPSSVAMHYDKIKDDGWKRSLRNGARFRVILSRTREGSSFDYFGAVVASL</sequence>
<reference evidence="1 2" key="1">
    <citation type="submission" date="2023-08" db="EMBL/GenBank/DDBJ databases">
        <title>Implementing the SeqCode for naming new Mesorhizobium species isolated from Vachellia karroo root nodules.</title>
        <authorList>
            <person name="Van Lill M."/>
        </authorList>
    </citation>
    <scope>NUCLEOTIDE SEQUENCE [LARGE SCALE GENOMIC DNA]</scope>
    <source>
        <strain evidence="1 2">VK22B</strain>
    </source>
</reference>
<dbReference type="Proteomes" id="UP001271249">
    <property type="component" value="Unassembled WGS sequence"/>
</dbReference>
<evidence type="ECO:0000313" key="2">
    <source>
        <dbReference type="Proteomes" id="UP001271249"/>
    </source>
</evidence>
<gene>
    <name evidence="1" type="ORF">RFN29_25790</name>
</gene>
<dbReference type="RefSeq" id="WP_320228769.1">
    <property type="nucleotide sequence ID" value="NZ_JAVIJC010000032.1"/>
</dbReference>
<comment type="caution">
    <text evidence="1">The sequence shown here is derived from an EMBL/GenBank/DDBJ whole genome shotgun (WGS) entry which is preliminary data.</text>
</comment>
<name>A0ABU4Z6S6_9HYPH</name>
<proteinExistence type="predicted"/>
<organism evidence="1 2">
    <name type="scientific">Mesorhizobium captivum</name>
    <dbReference type="NCBI Taxonomy" id="3072319"/>
    <lineage>
        <taxon>Bacteria</taxon>
        <taxon>Pseudomonadati</taxon>
        <taxon>Pseudomonadota</taxon>
        <taxon>Alphaproteobacteria</taxon>
        <taxon>Hyphomicrobiales</taxon>
        <taxon>Phyllobacteriaceae</taxon>
        <taxon>Mesorhizobium</taxon>
    </lineage>
</organism>
<accession>A0ABU4Z6S6</accession>
<protein>
    <submittedName>
        <fullName evidence="1">Uncharacterized protein</fullName>
    </submittedName>
</protein>
<evidence type="ECO:0000313" key="1">
    <source>
        <dbReference type="EMBL" id="MDX8494974.1"/>
    </source>
</evidence>
<keyword evidence="2" id="KW-1185">Reference proteome</keyword>